<evidence type="ECO:0000313" key="3">
    <source>
        <dbReference type="Proteomes" id="UP001365846"/>
    </source>
</evidence>
<reference evidence="2 3" key="1">
    <citation type="submission" date="2024-03" db="EMBL/GenBank/DDBJ databases">
        <title>Novel species of the genus Variovorax.</title>
        <authorList>
            <person name="Liu Q."/>
            <person name="Xin Y.-H."/>
        </authorList>
    </citation>
    <scope>NUCLEOTIDE SEQUENCE [LARGE SCALE GENOMIC DNA]</scope>
    <source>
        <strain evidence="2 3">KACC 18899</strain>
    </source>
</reference>
<sequence>MGASHMDRMSSTSSDCRMWVDDPAGFSTGKVGRLHHDYHRHPLFQLPELEALAKELSPLKQCRFVRPGITQSSAFAHDSVPPDGRSIEDVFRRIEEPGSWIALYDVEVIPRYKELLDHILGNVRDVIEREQGEMFQVTGFIFISAPPSVTPFHIDRENNFWLMLHGRKVLNVWDHTDRTVVPIDAVEDFIVAHSLRRVRLKDEYRARSHEFDVRAGDGVYFPSTSPHMTRSDPEWAAAGDRVAISIGVNFYTPVTRRAAQIHQINRLLRKCGLSPAGPGESAAVDAVKAPIGKLTGIARSSLARVLRPILHKGMGRYKAPPGSF</sequence>
<accession>A0ABU8VC38</accession>
<organism evidence="2 3">
    <name type="scientific">Variovorax ureilyticus</name>
    <dbReference type="NCBI Taxonomy" id="1836198"/>
    <lineage>
        <taxon>Bacteria</taxon>
        <taxon>Pseudomonadati</taxon>
        <taxon>Pseudomonadota</taxon>
        <taxon>Betaproteobacteria</taxon>
        <taxon>Burkholderiales</taxon>
        <taxon>Comamonadaceae</taxon>
        <taxon>Variovorax</taxon>
    </lineage>
</organism>
<feature type="domain" description="JmjC" evidence="1">
    <location>
        <begin position="98"/>
        <end position="267"/>
    </location>
</feature>
<protein>
    <submittedName>
        <fullName evidence="2">Cupin</fullName>
    </submittedName>
</protein>
<evidence type="ECO:0000259" key="1">
    <source>
        <dbReference type="PROSITE" id="PS51184"/>
    </source>
</evidence>
<name>A0ABU8VC38_9BURK</name>
<dbReference type="SUPFAM" id="SSF51197">
    <property type="entry name" value="Clavaminate synthase-like"/>
    <property type="match status" value="1"/>
</dbReference>
<dbReference type="Gene3D" id="2.60.120.650">
    <property type="entry name" value="Cupin"/>
    <property type="match status" value="1"/>
</dbReference>
<gene>
    <name evidence="2" type="ORF">WKW77_08865</name>
</gene>
<dbReference type="RefSeq" id="WP_340356488.1">
    <property type="nucleotide sequence ID" value="NZ_JBBKZU010000003.1"/>
</dbReference>
<dbReference type="InterPro" id="IPR003347">
    <property type="entry name" value="JmjC_dom"/>
</dbReference>
<evidence type="ECO:0000313" key="2">
    <source>
        <dbReference type="EMBL" id="MEJ8811176.1"/>
    </source>
</evidence>
<dbReference type="PROSITE" id="PS51184">
    <property type="entry name" value="JMJC"/>
    <property type="match status" value="1"/>
</dbReference>
<dbReference type="Proteomes" id="UP001365846">
    <property type="component" value="Unassembled WGS sequence"/>
</dbReference>
<dbReference type="EMBL" id="JBBKZU010000003">
    <property type="protein sequence ID" value="MEJ8811176.1"/>
    <property type="molecule type" value="Genomic_DNA"/>
</dbReference>
<comment type="caution">
    <text evidence="2">The sequence shown here is derived from an EMBL/GenBank/DDBJ whole genome shotgun (WGS) entry which is preliminary data.</text>
</comment>
<proteinExistence type="predicted"/>
<keyword evidence="3" id="KW-1185">Reference proteome</keyword>